<feature type="region of interest" description="Disordered" evidence="1">
    <location>
        <begin position="284"/>
        <end position="312"/>
    </location>
</feature>
<protein>
    <submittedName>
        <fullName evidence="3">Caspase family protein</fullName>
    </submittedName>
</protein>
<keyword evidence="4" id="KW-1185">Reference proteome</keyword>
<feature type="domain" description="Peptidase C14 caspase" evidence="2">
    <location>
        <begin position="142"/>
        <end position="379"/>
    </location>
</feature>
<accession>A0ABS7AZF9</accession>
<evidence type="ECO:0000259" key="2">
    <source>
        <dbReference type="Pfam" id="PF00656"/>
    </source>
</evidence>
<dbReference type="RefSeq" id="WP_220143076.1">
    <property type="nucleotide sequence ID" value="NZ_JAHXZI010000003.1"/>
</dbReference>
<sequence length="758" mass="82808">MNDAPIRLQPVVRWPRKVRPNTRYQVIVDLTVEDGQEWPYPAEEQTIGCLLDGEPWGKVESVGSDLLVLHRFGGTYGPIRFVLHVAELRTDPRPLRLTFLTSGGIPFRTVELPVSRGEAEKADKYDDVPGTAAEPPRTGTVTALLVGINDAGPGRRSIGGAVNDIEMVHRLLQSMLTPLPGIHMLLDAAATRDAIVTRLRALAEETGPDDSVLFWFSGNGSAIEAPSDQWHLYPTGKIQTLICHGPGEDRSEITAPELSDLIGRITDNGTHVAVVVDACHGALKPNARAEPPSEPGQPHRRVPPSESGRDAGSHVLLSACRSHESAMEIAMDGQFHGVFSWALVRAIRRLGPAATYRELITAARRDVANMVEYQTPALYPPTDPAVDQPFLGGATKPPASPIVMYRGRDGWQINIGECHGAPVVTGTRVAVVNTTPPREAEVVDVRMVDSLVEPDGWEPDPGIEYPVVLSTMLAHPTTFAVETVAGIDTEDSRFSDPSPYVREATSGEIPDLDVVVQSDSARILMRAALERMTFAIKIDGRKPRIIADALDHVARWRSTYLLDNPSSSLREAVRIEVVPSRPGQAWAPADSTSLRPDRDGLIRLHAQRTAGIRQPPALFVRLRNTRDEHLYCALLGLTTEFGVDVRLFPGDFIGPYGLAAAMDGRPIPVPVPVSDRRRWSRDAQRMWLRLIVCQREFSVEPFALPALDGDISAAPLRPLYNARSAPALAPGPPPSDPSTDEEAVDWWTTMIPIAVVDE</sequence>
<dbReference type="InterPro" id="IPR011600">
    <property type="entry name" value="Pept_C14_caspase"/>
</dbReference>
<comment type="caution">
    <text evidence="3">The sequence shown here is derived from an EMBL/GenBank/DDBJ whole genome shotgun (WGS) entry which is preliminary data.</text>
</comment>
<evidence type="ECO:0000313" key="3">
    <source>
        <dbReference type="EMBL" id="MBW6433554.1"/>
    </source>
</evidence>
<dbReference type="InterPro" id="IPR050452">
    <property type="entry name" value="Metacaspase"/>
</dbReference>
<dbReference type="Gene3D" id="3.40.50.1460">
    <property type="match status" value="1"/>
</dbReference>
<dbReference type="PANTHER" id="PTHR48104">
    <property type="entry name" value="METACASPASE-4"/>
    <property type="match status" value="1"/>
</dbReference>
<dbReference type="Proteomes" id="UP001519863">
    <property type="component" value="Unassembled WGS sequence"/>
</dbReference>
<proteinExistence type="predicted"/>
<evidence type="ECO:0000256" key="1">
    <source>
        <dbReference type="SAM" id="MobiDB-lite"/>
    </source>
</evidence>
<organism evidence="3 4">
    <name type="scientific">Actinoplanes hulinensis</name>
    <dbReference type="NCBI Taxonomy" id="1144547"/>
    <lineage>
        <taxon>Bacteria</taxon>
        <taxon>Bacillati</taxon>
        <taxon>Actinomycetota</taxon>
        <taxon>Actinomycetes</taxon>
        <taxon>Micromonosporales</taxon>
        <taxon>Micromonosporaceae</taxon>
        <taxon>Actinoplanes</taxon>
    </lineage>
</organism>
<evidence type="ECO:0000313" key="4">
    <source>
        <dbReference type="Proteomes" id="UP001519863"/>
    </source>
</evidence>
<name>A0ABS7AZF9_9ACTN</name>
<gene>
    <name evidence="3" type="ORF">KZ829_07325</name>
</gene>
<reference evidence="3 4" key="1">
    <citation type="journal article" date="2013" name="Antonie Van Leeuwenhoek">
        <title>Actinoplanes hulinensis sp. nov., a novel actinomycete isolated from soybean root (Glycine max (L.) Merr).</title>
        <authorList>
            <person name="Shen Y."/>
            <person name="Liu C."/>
            <person name="Wang X."/>
            <person name="Zhao J."/>
            <person name="Jia F."/>
            <person name="Zhang Y."/>
            <person name="Wang L."/>
            <person name="Yang D."/>
            <person name="Xiang W."/>
        </authorList>
    </citation>
    <scope>NUCLEOTIDE SEQUENCE [LARGE SCALE GENOMIC DNA]</scope>
    <source>
        <strain evidence="3 4">NEAU-M9</strain>
    </source>
</reference>
<dbReference type="EMBL" id="JAHXZI010000003">
    <property type="protein sequence ID" value="MBW6433554.1"/>
    <property type="molecule type" value="Genomic_DNA"/>
</dbReference>
<dbReference type="PANTHER" id="PTHR48104:SF30">
    <property type="entry name" value="METACASPASE-1"/>
    <property type="match status" value="1"/>
</dbReference>
<dbReference type="Pfam" id="PF00656">
    <property type="entry name" value="Peptidase_C14"/>
    <property type="match status" value="1"/>
</dbReference>